<comment type="caution">
    <text evidence="5">The sequence shown here is derived from an EMBL/GenBank/DDBJ whole genome shotgun (WGS) entry which is preliminary data.</text>
</comment>
<dbReference type="GO" id="GO:0016020">
    <property type="term" value="C:membrane"/>
    <property type="evidence" value="ECO:0007669"/>
    <property type="project" value="InterPro"/>
</dbReference>
<organism evidence="5 6">
    <name type="scientific">Spongiactinospora gelatinilytica</name>
    <dbReference type="NCBI Taxonomy" id="2666298"/>
    <lineage>
        <taxon>Bacteria</taxon>
        <taxon>Bacillati</taxon>
        <taxon>Actinomycetota</taxon>
        <taxon>Actinomycetes</taxon>
        <taxon>Streptosporangiales</taxon>
        <taxon>Streptosporangiaceae</taxon>
        <taxon>Spongiactinospora</taxon>
    </lineage>
</organism>
<feature type="compositionally biased region" description="Basic and acidic residues" evidence="3">
    <location>
        <begin position="184"/>
        <end position="195"/>
    </location>
</feature>
<feature type="transmembrane region" description="Helical" evidence="4">
    <location>
        <begin position="242"/>
        <end position="260"/>
    </location>
</feature>
<keyword evidence="4" id="KW-0472">Membrane</keyword>
<dbReference type="AlphaFoldDB" id="A0A2W2GXT9"/>
<dbReference type="GO" id="GO:0008654">
    <property type="term" value="P:phospholipid biosynthetic process"/>
    <property type="evidence" value="ECO:0007669"/>
    <property type="project" value="InterPro"/>
</dbReference>
<keyword evidence="1 2" id="KW-0808">Transferase</keyword>
<dbReference type="Pfam" id="PF01066">
    <property type="entry name" value="CDP-OH_P_transf"/>
    <property type="match status" value="1"/>
</dbReference>
<feature type="region of interest" description="Disordered" evidence="3">
    <location>
        <begin position="176"/>
        <end position="204"/>
    </location>
</feature>
<proteinExistence type="inferred from homology"/>
<evidence type="ECO:0000256" key="1">
    <source>
        <dbReference type="ARBA" id="ARBA00022679"/>
    </source>
</evidence>
<dbReference type="Gene3D" id="1.20.120.1760">
    <property type="match status" value="1"/>
</dbReference>
<dbReference type="InterPro" id="IPR048254">
    <property type="entry name" value="CDP_ALCOHOL_P_TRANSF_CS"/>
</dbReference>
<dbReference type="InterPro" id="IPR000462">
    <property type="entry name" value="CDP-OH_P_trans"/>
</dbReference>
<comment type="similarity">
    <text evidence="2">Belongs to the CDP-alcohol phosphatidyltransferase class-I family.</text>
</comment>
<feature type="transmembrane region" description="Helical" evidence="4">
    <location>
        <begin position="135"/>
        <end position="153"/>
    </location>
</feature>
<dbReference type="EMBL" id="POUA01000210">
    <property type="protein sequence ID" value="PZG38937.1"/>
    <property type="molecule type" value="Genomic_DNA"/>
</dbReference>
<name>A0A2W2GXT9_9ACTN</name>
<keyword evidence="4" id="KW-1133">Transmembrane helix</keyword>
<protein>
    <submittedName>
        <fullName evidence="5">Phosphatidylglycerophosphate synthase</fullName>
    </submittedName>
</protein>
<evidence type="ECO:0000313" key="6">
    <source>
        <dbReference type="Proteomes" id="UP000248544"/>
    </source>
</evidence>
<gene>
    <name evidence="5" type="ORF">C1I98_23920</name>
</gene>
<dbReference type="InterPro" id="IPR043130">
    <property type="entry name" value="CDP-OH_PTrfase_TM_dom"/>
</dbReference>
<feature type="transmembrane region" description="Helical" evidence="4">
    <location>
        <begin position="266"/>
        <end position="287"/>
    </location>
</feature>
<dbReference type="GO" id="GO:0016780">
    <property type="term" value="F:phosphotransferase activity, for other substituted phosphate groups"/>
    <property type="evidence" value="ECO:0007669"/>
    <property type="project" value="InterPro"/>
</dbReference>
<evidence type="ECO:0000313" key="5">
    <source>
        <dbReference type="EMBL" id="PZG38937.1"/>
    </source>
</evidence>
<evidence type="ECO:0000256" key="4">
    <source>
        <dbReference type="SAM" id="Phobius"/>
    </source>
</evidence>
<accession>A0A2W2GXT9</accession>
<evidence type="ECO:0000256" key="2">
    <source>
        <dbReference type="RuleBase" id="RU003750"/>
    </source>
</evidence>
<evidence type="ECO:0000256" key="3">
    <source>
        <dbReference type="SAM" id="MobiDB-lite"/>
    </source>
</evidence>
<reference evidence="5 6" key="1">
    <citation type="submission" date="2018-01" db="EMBL/GenBank/DDBJ databases">
        <title>Draft genome sequence of Sphaerisporangium sp. 7K107.</title>
        <authorList>
            <person name="Sahin N."/>
            <person name="Saygin H."/>
            <person name="Ay H."/>
        </authorList>
    </citation>
    <scope>NUCLEOTIDE SEQUENCE [LARGE SCALE GENOMIC DNA]</scope>
    <source>
        <strain evidence="5 6">7K107</strain>
    </source>
</reference>
<keyword evidence="6" id="KW-1185">Reference proteome</keyword>
<dbReference type="Proteomes" id="UP000248544">
    <property type="component" value="Unassembled WGS sequence"/>
</dbReference>
<sequence>MLSVMTTYSLADVRAACKARDAWWTVLLVDPIACRLVRWAAGRTSITPNQVTGLAFVLGVCAALCFSVGEWGFLALGALFFHLGFIADCVDGKLARLKGNGTTFGLWLDFSLDQVRLVMCSFALSYGLYRQTGRVEAAYLAAVIIAFDLFRYLNGPHMAKVRRAMRERLVAAMAAAGESASAEKPGEEPAERPGEEPEEHEEYGVELRQRAKEGLQSGFRSRFPRYLRARDMLLARRIRTHLFSGIEYQMAVFVVGPLLGPGAVPYVVAVAGGLLMLFESALVYKLWMSTRDFKRTMRRLAVKAEKAERRAAREQRRVGTPLG</sequence>
<keyword evidence="4" id="KW-0812">Transmembrane</keyword>
<dbReference type="PROSITE" id="PS00379">
    <property type="entry name" value="CDP_ALCOHOL_P_TRANSF"/>
    <property type="match status" value="1"/>
</dbReference>
<feature type="transmembrane region" description="Helical" evidence="4">
    <location>
        <begin position="54"/>
        <end position="85"/>
    </location>
</feature>